<feature type="region of interest" description="Disordered" evidence="5">
    <location>
        <begin position="401"/>
        <end position="422"/>
    </location>
</feature>
<protein>
    <recommendedName>
        <fullName evidence="6">DHHA2 domain-containing protein</fullName>
    </recommendedName>
</protein>
<keyword evidence="3" id="KW-0378">Hydrolase</keyword>
<sequence length="458" mass="48760">MGIGKSGAEPPSITAPAATTDSALVSYLTSSKADFLKGAQDSTKNWTIVLGNEAGDLDSVASSIAYAWYLSNVEKKPAVALVQIAREDLVLRAENLYALGLAGVNQPADQLLTTTDIEKLDPFPADAFFLVDQNRLGPQFSGKVVGIIDHHQDEGLYTDTATVRNIKQCGSCSSLVATSLPPQVPAELAALLLTAIVIDTNGLKPGGKGTDEDRQAASKLAPLTALSGSDTSLTPDTLHDAPFIKQLNKELQGRKSDLSHLSGWDLLRRDYKEYTHPLPWMAGGPTIKAGLSTVPVALKVWGKKGKLEKDSLAWMQHRGLTVLGVLTTFKDDKKKKKMGSKKKDGKGEHKREMAWIVLGRDGAEVEAGIVIDVPALASRLWAGLEENKELDVQPHKKFKLEKSGNLPEGAKGKVYKQGNASATRKVVAPVVKTILEGSSGGSGSGSGNSDPPQESAKL</sequence>
<evidence type="ECO:0000313" key="7">
    <source>
        <dbReference type="EMBL" id="RXW23224.1"/>
    </source>
</evidence>
<dbReference type="Pfam" id="PF02833">
    <property type="entry name" value="DHHA2"/>
    <property type="match status" value="1"/>
</dbReference>
<evidence type="ECO:0000313" key="8">
    <source>
        <dbReference type="Proteomes" id="UP000290288"/>
    </source>
</evidence>
<dbReference type="SMART" id="SM01131">
    <property type="entry name" value="DHHA2"/>
    <property type="match status" value="1"/>
</dbReference>
<name>A0A4Q2DVK0_9AGAR</name>
<dbReference type="Gene3D" id="3.10.310.20">
    <property type="entry name" value="DHHA2 domain"/>
    <property type="match status" value="1"/>
</dbReference>
<evidence type="ECO:0000256" key="5">
    <source>
        <dbReference type="SAM" id="MobiDB-lite"/>
    </source>
</evidence>
<dbReference type="EMBL" id="SDEE01000048">
    <property type="protein sequence ID" value="RXW23224.1"/>
    <property type="molecule type" value="Genomic_DNA"/>
</dbReference>
<keyword evidence="4" id="KW-0464">Manganese</keyword>
<comment type="caution">
    <text evidence="7">The sequence shown here is derived from an EMBL/GenBank/DDBJ whole genome shotgun (WGS) entry which is preliminary data.</text>
</comment>
<dbReference type="InterPro" id="IPR038763">
    <property type="entry name" value="DHH_sf"/>
</dbReference>
<dbReference type="GO" id="GO:0046872">
    <property type="term" value="F:metal ion binding"/>
    <property type="evidence" value="ECO:0007669"/>
    <property type="project" value="UniProtKB-KW"/>
</dbReference>
<dbReference type="PANTHER" id="PTHR12112">
    <property type="entry name" value="BNIP - RELATED"/>
    <property type="match status" value="1"/>
</dbReference>
<keyword evidence="2" id="KW-0479">Metal-binding</keyword>
<dbReference type="OrthoDB" id="374045at2759"/>
<comment type="cofactor">
    <cofactor evidence="1">
        <name>Mn(2+)</name>
        <dbReference type="ChEBI" id="CHEBI:29035"/>
    </cofactor>
</comment>
<dbReference type="STRING" id="2316362.A0A4Q2DVK0"/>
<feature type="domain" description="DHHA2" evidence="6">
    <location>
        <begin position="248"/>
        <end position="435"/>
    </location>
</feature>
<dbReference type="AlphaFoldDB" id="A0A4Q2DVK0"/>
<dbReference type="Gene3D" id="3.90.1640.10">
    <property type="entry name" value="inorganic pyrophosphatase (n-terminal core)"/>
    <property type="match status" value="1"/>
</dbReference>
<evidence type="ECO:0000256" key="4">
    <source>
        <dbReference type="ARBA" id="ARBA00023211"/>
    </source>
</evidence>
<proteinExistence type="predicted"/>
<keyword evidence="8" id="KW-1185">Reference proteome</keyword>
<evidence type="ECO:0000256" key="2">
    <source>
        <dbReference type="ARBA" id="ARBA00022723"/>
    </source>
</evidence>
<dbReference type="Proteomes" id="UP000290288">
    <property type="component" value="Unassembled WGS sequence"/>
</dbReference>
<dbReference type="GO" id="GO:0005737">
    <property type="term" value="C:cytoplasm"/>
    <property type="evidence" value="ECO:0007669"/>
    <property type="project" value="InterPro"/>
</dbReference>
<evidence type="ECO:0000259" key="6">
    <source>
        <dbReference type="SMART" id="SM01131"/>
    </source>
</evidence>
<dbReference type="PANTHER" id="PTHR12112:SF39">
    <property type="entry name" value="EG:152A3.5 PROTEIN (FBGN0003116_PN PROTEIN)"/>
    <property type="match status" value="1"/>
</dbReference>
<gene>
    <name evidence="7" type="ORF">EST38_g2653</name>
</gene>
<evidence type="ECO:0000256" key="1">
    <source>
        <dbReference type="ARBA" id="ARBA00001936"/>
    </source>
</evidence>
<evidence type="ECO:0000256" key="3">
    <source>
        <dbReference type="ARBA" id="ARBA00022801"/>
    </source>
</evidence>
<feature type="region of interest" description="Disordered" evidence="5">
    <location>
        <begin position="435"/>
        <end position="458"/>
    </location>
</feature>
<dbReference type="GO" id="GO:0004309">
    <property type="term" value="F:exopolyphosphatase activity"/>
    <property type="evidence" value="ECO:0007669"/>
    <property type="project" value="TreeGrafter"/>
</dbReference>
<dbReference type="InterPro" id="IPR004097">
    <property type="entry name" value="DHHA2"/>
</dbReference>
<organism evidence="7 8">
    <name type="scientific">Candolleomyces aberdarensis</name>
    <dbReference type="NCBI Taxonomy" id="2316362"/>
    <lineage>
        <taxon>Eukaryota</taxon>
        <taxon>Fungi</taxon>
        <taxon>Dikarya</taxon>
        <taxon>Basidiomycota</taxon>
        <taxon>Agaricomycotina</taxon>
        <taxon>Agaricomycetes</taxon>
        <taxon>Agaricomycetidae</taxon>
        <taxon>Agaricales</taxon>
        <taxon>Agaricineae</taxon>
        <taxon>Psathyrellaceae</taxon>
        <taxon>Candolleomyces</taxon>
    </lineage>
</organism>
<dbReference type="InterPro" id="IPR001667">
    <property type="entry name" value="DDH_dom"/>
</dbReference>
<dbReference type="InterPro" id="IPR038222">
    <property type="entry name" value="DHHA2_dom_sf"/>
</dbReference>
<reference evidence="7 8" key="1">
    <citation type="submission" date="2019-01" db="EMBL/GenBank/DDBJ databases">
        <title>Draft genome sequence of Psathyrella aberdarensis IHI B618.</title>
        <authorList>
            <person name="Buettner E."/>
            <person name="Kellner H."/>
        </authorList>
    </citation>
    <scope>NUCLEOTIDE SEQUENCE [LARGE SCALE GENOMIC DNA]</scope>
    <source>
        <strain evidence="7 8">IHI B618</strain>
    </source>
</reference>
<accession>A0A4Q2DVK0</accession>
<dbReference type="SUPFAM" id="SSF64182">
    <property type="entry name" value="DHH phosphoesterases"/>
    <property type="match status" value="1"/>
</dbReference>
<dbReference type="Pfam" id="PF01368">
    <property type="entry name" value="DHH"/>
    <property type="match status" value="1"/>
</dbReference>